<feature type="transmembrane region" description="Helical" evidence="1">
    <location>
        <begin position="42"/>
        <end position="62"/>
    </location>
</feature>
<evidence type="ECO:0000256" key="2">
    <source>
        <dbReference type="SAM" id="SignalP"/>
    </source>
</evidence>
<dbReference type="Proteomes" id="UP000241769">
    <property type="component" value="Unassembled WGS sequence"/>
</dbReference>
<keyword evidence="4" id="KW-1185">Reference proteome</keyword>
<reference evidence="3 4" key="1">
    <citation type="journal article" date="2018" name="Genome Biol. Evol.">
        <title>Multiple Roots of Fruiting Body Formation in Amoebozoa.</title>
        <authorList>
            <person name="Hillmann F."/>
            <person name="Forbes G."/>
            <person name="Novohradska S."/>
            <person name="Ferling I."/>
            <person name="Riege K."/>
            <person name="Groth M."/>
            <person name="Westermann M."/>
            <person name="Marz M."/>
            <person name="Spaller T."/>
            <person name="Winckler T."/>
            <person name="Schaap P."/>
            <person name="Glockner G."/>
        </authorList>
    </citation>
    <scope>NUCLEOTIDE SEQUENCE [LARGE SCALE GENOMIC DNA]</scope>
    <source>
        <strain evidence="3 4">Jena</strain>
    </source>
</reference>
<name>A0A2P6NFU4_9EUKA</name>
<accession>A0A2P6NFU4</accession>
<protein>
    <submittedName>
        <fullName evidence="3">Uncharacterized protein</fullName>
    </submittedName>
</protein>
<dbReference type="InParanoid" id="A0A2P6NFU4"/>
<evidence type="ECO:0000313" key="3">
    <source>
        <dbReference type="EMBL" id="PRP82792.1"/>
    </source>
</evidence>
<keyword evidence="1" id="KW-0812">Transmembrane</keyword>
<evidence type="ECO:0000256" key="1">
    <source>
        <dbReference type="SAM" id="Phobius"/>
    </source>
</evidence>
<sequence length="68" mass="7997">MNQKWLLLLRVNCSMCSSEEVVVMATKWGWLQHDGRGHKNDIQRTVILLYWMLSGLLSWYATSPPRTF</sequence>
<dbReference type="EMBL" id="MDYQ01000095">
    <property type="protein sequence ID" value="PRP82792.1"/>
    <property type="molecule type" value="Genomic_DNA"/>
</dbReference>
<keyword evidence="1" id="KW-0472">Membrane</keyword>
<feature type="chain" id="PRO_5015148169" evidence="2">
    <location>
        <begin position="19"/>
        <end position="68"/>
    </location>
</feature>
<comment type="caution">
    <text evidence="3">The sequence shown here is derived from an EMBL/GenBank/DDBJ whole genome shotgun (WGS) entry which is preliminary data.</text>
</comment>
<keyword evidence="1" id="KW-1133">Transmembrane helix</keyword>
<evidence type="ECO:0000313" key="4">
    <source>
        <dbReference type="Proteomes" id="UP000241769"/>
    </source>
</evidence>
<organism evidence="3 4">
    <name type="scientific">Planoprotostelium fungivorum</name>
    <dbReference type="NCBI Taxonomy" id="1890364"/>
    <lineage>
        <taxon>Eukaryota</taxon>
        <taxon>Amoebozoa</taxon>
        <taxon>Evosea</taxon>
        <taxon>Variosea</taxon>
        <taxon>Cavosteliida</taxon>
        <taxon>Cavosteliaceae</taxon>
        <taxon>Planoprotostelium</taxon>
    </lineage>
</organism>
<feature type="signal peptide" evidence="2">
    <location>
        <begin position="1"/>
        <end position="18"/>
    </location>
</feature>
<gene>
    <name evidence="3" type="ORF">PROFUN_10007</name>
</gene>
<dbReference type="AlphaFoldDB" id="A0A2P6NFU4"/>
<proteinExistence type="predicted"/>
<keyword evidence="2" id="KW-0732">Signal</keyword>